<dbReference type="RefSeq" id="WP_386106657.1">
    <property type="nucleotide sequence ID" value="NZ_JBHTJR010000041.1"/>
</dbReference>
<sequence>MPANKKYLSNNWQRFAKVTAGFFGGYIVTMTFHMALAYIFPHKNVIITSSFTSIILWVALIITAFIAKNGWKIWALYTVLSILFSVLIYLGNTYTPLN</sequence>
<evidence type="ECO:0000313" key="3">
    <source>
        <dbReference type="Proteomes" id="UP001597062"/>
    </source>
</evidence>
<dbReference type="Proteomes" id="UP001597062">
    <property type="component" value="Unassembled WGS sequence"/>
</dbReference>
<feature type="transmembrane region" description="Helical" evidence="1">
    <location>
        <begin position="46"/>
        <end position="67"/>
    </location>
</feature>
<keyword evidence="1" id="KW-1133">Transmembrane helix</keyword>
<name>A0ABW3JR65_9FLAO</name>
<keyword evidence="1" id="KW-0812">Transmembrane</keyword>
<feature type="transmembrane region" description="Helical" evidence="1">
    <location>
        <begin position="74"/>
        <end position="91"/>
    </location>
</feature>
<keyword evidence="1" id="KW-0472">Membrane</keyword>
<feature type="transmembrane region" description="Helical" evidence="1">
    <location>
        <begin position="20"/>
        <end position="40"/>
    </location>
</feature>
<evidence type="ECO:0000313" key="2">
    <source>
        <dbReference type="EMBL" id="MFD0992910.1"/>
    </source>
</evidence>
<comment type="caution">
    <text evidence="2">The sequence shown here is derived from an EMBL/GenBank/DDBJ whole genome shotgun (WGS) entry which is preliminary data.</text>
</comment>
<evidence type="ECO:0008006" key="4">
    <source>
        <dbReference type="Google" id="ProtNLM"/>
    </source>
</evidence>
<protein>
    <recommendedName>
        <fullName evidence="4">DUF3649 domain-containing protein</fullName>
    </recommendedName>
</protein>
<reference evidence="3" key="1">
    <citation type="journal article" date="2019" name="Int. J. Syst. Evol. Microbiol.">
        <title>The Global Catalogue of Microorganisms (GCM) 10K type strain sequencing project: providing services to taxonomists for standard genome sequencing and annotation.</title>
        <authorList>
            <consortium name="The Broad Institute Genomics Platform"/>
            <consortium name="The Broad Institute Genome Sequencing Center for Infectious Disease"/>
            <person name="Wu L."/>
            <person name="Ma J."/>
        </authorList>
    </citation>
    <scope>NUCLEOTIDE SEQUENCE [LARGE SCALE GENOMIC DNA]</scope>
    <source>
        <strain evidence="3">CCUG 60527</strain>
    </source>
</reference>
<gene>
    <name evidence="2" type="ORF">ACFQ1U_06810</name>
</gene>
<keyword evidence="3" id="KW-1185">Reference proteome</keyword>
<accession>A0ABW3JR65</accession>
<dbReference type="EMBL" id="JBHTJR010000041">
    <property type="protein sequence ID" value="MFD0992910.1"/>
    <property type="molecule type" value="Genomic_DNA"/>
</dbReference>
<proteinExistence type="predicted"/>
<evidence type="ECO:0000256" key="1">
    <source>
        <dbReference type="SAM" id="Phobius"/>
    </source>
</evidence>
<organism evidence="2 3">
    <name type="scientific">Tenacibaculum geojense</name>
    <dbReference type="NCBI Taxonomy" id="915352"/>
    <lineage>
        <taxon>Bacteria</taxon>
        <taxon>Pseudomonadati</taxon>
        <taxon>Bacteroidota</taxon>
        <taxon>Flavobacteriia</taxon>
        <taxon>Flavobacteriales</taxon>
        <taxon>Flavobacteriaceae</taxon>
        <taxon>Tenacibaculum</taxon>
    </lineage>
</organism>